<dbReference type="InParanoid" id="A8PR27"/>
<dbReference type="OrthoDB" id="76224at2759"/>
<dbReference type="EMBL" id="AAYY01000001">
    <property type="protein sequence ID" value="EDP45594.1"/>
    <property type="molecule type" value="Genomic_DNA"/>
</dbReference>
<dbReference type="AlphaFoldDB" id="A8PR27"/>
<keyword evidence="3" id="KW-1185">Reference proteome</keyword>
<dbReference type="GeneID" id="5857114"/>
<name>A8PR27_MALGO</name>
<dbReference type="VEuPathDB" id="FungiDB:MGL_0583"/>
<comment type="caution">
    <text evidence="2">The sequence shown here is derived from an EMBL/GenBank/DDBJ whole genome shotgun (WGS) entry which is preliminary data.</text>
</comment>
<accession>A8PR27</accession>
<sequence length="275" mass="29482">MAVQGASRANTNRNANDFEPPPGYVPAHLSSDETASHGDEVWVIRVPDGVDARALDGVTIPLEALESASSSPLASVRVSETDTYDVLQARGSSSSSSKAPSSAQPAASQLIEMAAPTTTGHVFLDEEFLRSEQNAGVAAELQSICALMPSGSNGSSLRMTPVSRRFYMARQAPSSLYPHGIPVPVPPKHKQPWDRLQGVFHPAGSQRNAPTSRAKGTDDVDRRRNEHDADEVNADAEASTQDADAKLDKAQKKRKKEAGEDSSKAEKKKKKKQKS</sequence>
<evidence type="ECO:0000313" key="2">
    <source>
        <dbReference type="EMBL" id="EDP45594.1"/>
    </source>
</evidence>
<dbReference type="RefSeq" id="XP_001732808.1">
    <property type="nucleotide sequence ID" value="XM_001732756.1"/>
</dbReference>
<organism evidence="2 3">
    <name type="scientific">Malassezia globosa (strain ATCC MYA-4612 / CBS 7966)</name>
    <name type="common">Dandruff-associated fungus</name>
    <dbReference type="NCBI Taxonomy" id="425265"/>
    <lineage>
        <taxon>Eukaryota</taxon>
        <taxon>Fungi</taxon>
        <taxon>Dikarya</taxon>
        <taxon>Basidiomycota</taxon>
        <taxon>Ustilaginomycotina</taxon>
        <taxon>Malasseziomycetes</taxon>
        <taxon>Malasseziales</taxon>
        <taxon>Malasseziaceae</taxon>
        <taxon>Malassezia</taxon>
    </lineage>
</organism>
<dbReference type="Pfam" id="PF08208">
    <property type="entry name" value="RNA_polI_A34"/>
    <property type="match status" value="1"/>
</dbReference>
<evidence type="ECO:0000313" key="3">
    <source>
        <dbReference type="Proteomes" id="UP000008837"/>
    </source>
</evidence>
<feature type="compositionally biased region" description="Low complexity" evidence="1">
    <location>
        <begin position="92"/>
        <end position="107"/>
    </location>
</feature>
<evidence type="ECO:0000256" key="1">
    <source>
        <dbReference type="SAM" id="MobiDB-lite"/>
    </source>
</evidence>
<gene>
    <name evidence="2" type="ORF">MGL_0583</name>
</gene>
<dbReference type="OMA" id="QLWAVRI"/>
<dbReference type="Proteomes" id="UP000008837">
    <property type="component" value="Unassembled WGS sequence"/>
</dbReference>
<feature type="region of interest" description="Disordered" evidence="1">
    <location>
        <begin position="88"/>
        <end position="107"/>
    </location>
</feature>
<dbReference type="KEGG" id="mgl:MGL_0583"/>
<dbReference type="GO" id="GO:0006360">
    <property type="term" value="P:transcription by RNA polymerase I"/>
    <property type="evidence" value="ECO:0007669"/>
    <property type="project" value="InterPro"/>
</dbReference>
<dbReference type="Gene3D" id="6.20.250.70">
    <property type="match status" value="1"/>
</dbReference>
<proteinExistence type="predicted"/>
<dbReference type="InterPro" id="IPR013240">
    <property type="entry name" value="DNA-dir_RNA_pol1_su_RPA34"/>
</dbReference>
<reference evidence="2 3" key="1">
    <citation type="journal article" date="2007" name="Proc. Natl. Acad. Sci. U.S.A.">
        <title>Dandruff-associated Malassezia genomes reveal convergent and divergent virulence traits shared with plant and human fungal pathogens.</title>
        <authorList>
            <person name="Xu J."/>
            <person name="Saunders C.W."/>
            <person name="Hu P."/>
            <person name="Grant R.A."/>
            <person name="Boekhout T."/>
            <person name="Kuramae E.E."/>
            <person name="Kronstad J.W."/>
            <person name="Deangelis Y.M."/>
            <person name="Reeder N.L."/>
            <person name="Johnstone K.R."/>
            <person name="Leland M."/>
            <person name="Fieno A.M."/>
            <person name="Begley W.M."/>
            <person name="Sun Y."/>
            <person name="Lacey M.P."/>
            <person name="Chaudhary T."/>
            <person name="Keough T."/>
            <person name="Chu L."/>
            <person name="Sears R."/>
            <person name="Yuan B."/>
            <person name="Dawson T.L.Jr."/>
        </authorList>
    </citation>
    <scope>NUCLEOTIDE SEQUENCE [LARGE SCALE GENOMIC DNA]</scope>
    <source>
        <strain evidence="3">ATCC MYA-4612 / CBS 7966</strain>
    </source>
</reference>
<feature type="compositionally biased region" description="Basic residues" evidence="1">
    <location>
        <begin position="266"/>
        <end position="275"/>
    </location>
</feature>
<feature type="compositionally biased region" description="Basic and acidic residues" evidence="1">
    <location>
        <begin position="215"/>
        <end position="227"/>
    </location>
</feature>
<feature type="region of interest" description="Disordered" evidence="1">
    <location>
        <begin position="1"/>
        <end position="37"/>
    </location>
</feature>
<protein>
    <submittedName>
        <fullName evidence="2">Uncharacterized protein</fullName>
    </submittedName>
</protein>
<feature type="region of interest" description="Disordered" evidence="1">
    <location>
        <begin position="200"/>
        <end position="275"/>
    </location>
</feature>